<dbReference type="RefSeq" id="WP_073282157.1">
    <property type="nucleotide sequence ID" value="NZ_FRAS01000004.1"/>
</dbReference>
<feature type="signal peptide" evidence="1">
    <location>
        <begin position="1"/>
        <end position="24"/>
    </location>
</feature>
<reference evidence="3" key="1">
    <citation type="submission" date="2016-11" db="EMBL/GenBank/DDBJ databases">
        <authorList>
            <person name="Varghese N."/>
            <person name="Submissions S."/>
        </authorList>
    </citation>
    <scope>NUCLEOTIDE SEQUENCE [LARGE SCALE GENOMIC DNA]</scope>
    <source>
        <strain evidence="3">DSM 18569</strain>
    </source>
</reference>
<dbReference type="STRING" id="1121959.SAMN02746009_01232"/>
<dbReference type="EMBL" id="FRAS01000004">
    <property type="protein sequence ID" value="SHK60785.1"/>
    <property type="molecule type" value="Genomic_DNA"/>
</dbReference>
<protein>
    <submittedName>
        <fullName evidence="2">Starch-binding associating with outer membrane</fullName>
    </submittedName>
</protein>
<evidence type="ECO:0000313" key="2">
    <source>
        <dbReference type="EMBL" id="SHK60785.1"/>
    </source>
</evidence>
<keyword evidence="3" id="KW-1185">Reference proteome</keyword>
<dbReference type="Gene3D" id="1.25.40.390">
    <property type="match status" value="1"/>
</dbReference>
<sequence length="521" mass="56288">MKYNKFLGLSLAAAVAMSSSGCSTDNFLDVNDSPNNPTSVPASVLFTSTVVTTAFSNSNEINRITSLLVQHIAGTANQALAYDVYNIRGGLDNQWQFEQYAGALENAQEMIRIANQTNSPAFAGIGKLLKAYNFAMVTDLWGDIPYSQALLGLDNLQPRFDKQEDIYKGNEAQGIQSLFDLVKEGLADLDKTSALAPTAANDPVYAGDLTKWKKMGNTLLLKLANTVSRREPALAKTIIDQVLANSASYISSNSDDFQVAFGTNVGNQNPIYSFNNVNRLDDQMLSQRLLDSMRTKNDPRLPFFFTTTPTPTATVNTTGTLTTLPGPLVNGVPTPAFLTFTGFQNGNNIAAPSRTAGNRSKYGVYLTGTSGEAPVRLLTNFQTLFIRAESALTLGTAGDPQTLYQQAIRASMTKAGVADAAVTAYFAANPSVANLTGSTQQKLNKIITQKWIAWVGNGYEAYNDYRRTSFPRLALAQNAQGDDPSAIPVRFVYPASELSGNANNAPNPVPGTNVRVWWDID</sequence>
<dbReference type="SUPFAM" id="SSF48452">
    <property type="entry name" value="TPR-like"/>
    <property type="match status" value="1"/>
</dbReference>
<proteinExistence type="predicted"/>
<accession>A0A1M6TUR5</accession>
<dbReference type="AlphaFoldDB" id="A0A1M6TUR5"/>
<dbReference type="PROSITE" id="PS51257">
    <property type="entry name" value="PROKAR_LIPOPROTEIN"/>
    <property type="match status" value="1"/>
</dbReference>
<evidence type="ECO:0000313" key="3">
    <source>
        <dbReference type="Proteomes" id="UP000183947"/>
    </source>
</evidence>
<gene>
    <name evidence="2" type="ORF">SAMN02746009_01232</name>
</gene>
<name>A0A1M6TUR5_9BACT</name>
<keyword evidence="1" id="KW-0732">Signal</keyword>
<evidence type="ECO:0000256" key="1">
    <source>
        <dbReference type="SAM" id="SignalP"/>
    </source>
</evidence>
<dbReference type="Pfam" id="PF12771">
    <property type="entry name" value="SusD-like_2"/>
    <property type="match status" value="1"/>
</dbReference>
<feature type="chain" id="PRO_5012793826" evidence="1">
    <location>
        <begin position="25"/>
        <end position="521"/>
    </location>
</feature>
<dbReference type="Proteomes" id="UP000183947">
    <property type="component" value="Unassembled WGS sequence"/>
</dbReference>
<dbReference type="InterPro" id="IPR041662">
    <property type="entry name" value="SusD-like_2"/>
</dbReference>
<dbReference type="OrthoDB" id="622163at2"/>
<organism evidence="2 3">
    <name type="scientific">Hymenobacter psychrotolerans DSM 18569</name>
    <dbReference type="NCBI Taxonomy" id="1121959"/>
    <lineage>
        <taxon>Bacteria</taxon>
        <taxon>Pseudomonadati</taxon>
        <taxon>Bacteroidota</taxon>
        <taxon>Cytophagia</taxon>
        <taxon>Cytophagales</taxon>
        <taxon>Hymenobacteraceae</taxon>
        <taxon>Hymenobacter</taxon>
    </lineage>
</organism>
<dbReference type="InterPro" id="IPR011990">
    <property type="entry name" value="TPR-like_helical_dom_sf"/>
</dbReference>